<accession>A0A386ZFL1</accession>
<dbReference type="AlphaFoldDB" id="A0A386ZFL1"/>
<protein>
    <recommendedName>
        <fullName evidence="3">XRE family transcriptional regulator</fullName>
    </recommendedName>
</protein>
<proteinExistence type="predicted"/>
<dbReference type="OrthoDB" id="4523834at2"/>
<dbReference type="EMBL" id="CP032568">
    <property type="protein sequence ID" value="AYF76401.1"/>
    <property type="molecule type" value="Genomic_DNA"/>
</dbReference>
<evidence type="ECO:0000313" key="1">
    <source>
        <dbReference type="EMBL" id="AYF76401.1"/>
    </source>
</evidence>
<gene>
    <name evidence="1" type="ORF">D7D52_24155</name>
</gene>
<reference evidence="1 2" key="1">
    <citation type="submission" date="2018-09" db="EMBL/GenBank/DDBJ databases">
        <title>Nocardia yunnanensis sp. nov., an actinomycete isolated from a soil sample.</title>
        <authorList>
            <person name="Zhang J."/>
        </authorList>
    </citation>
    <scope>NUCLEOTIDE SEQUENCE [LARGE SCALE GENOMIC DNA]</scope>
    <source>
        <strain evidence="1 2">CFHS0054</strain>
    </source>
</reference>
<dbReference type="Proteomes" id="UP000267164">
    <property type="component" value="Chromosome"/>
</dbReference>
<dbReference type="KEGG" id="nyu:D7D52_24155"/>
<evidence type="ECO:0008006" key="3">
    <source>
        <dbReference type="Google" id="ProtNLM"/>
    </source>
</evidence>
<evidence type="ECO:0000313" key="2">
    <source>
        <dbReference type="Proteomes" id="UP000267164"/>
    </source>
</evidence>
<keyword evidence="2" id="KW-1185">Reference proteome</keyword>
<organism evidence="1 2">
    <name type="scientific">Nocardia yunnanensis</name>
    <dbReference type="NCBI Taxonomy" id="2382165"/>
    <lineage>
        <taxon>Bacteria</taxon>
        <taxon>Bacillati</taxon>
        <taxon>Actinomycetota</taxon>
        <taxon>Actinomycetes</taxon>
        <taxon>Mycobacteriales</taxon>
        <taxon>Nocardiaceae</taxon>
        <taxon>Nocardia</taxon>
    </lineage>
</organism>
<sequence>MELAKAKHWREVGTYDTAVGDAFTIATGELAVMAGWLAYDADRQSLARRCYADAMALGCEANDPDLIARTCLIGGGQLLGLARRGKARPQVALNLATRARDLMRGTPPGRIHALIAVREAQAYGLLCERSAFERAIATAWREMDQASSFEPLDECPRWLWAVTPAEIAAHEARGRAEFEEFDRAIALFDSVADVERFPRNVINIAAWRAVIRARAGDLRGAVAEAVPVLDTLTGLTSIRTLRNLEPIRASVDEKPVGGEFSDKFDALLTKATTA</sequence>
<name>A0A386ZFL1_9NOCA</name>